<dbReference type="InterPro" id="IPR018490">
    <property type="entry name" value="cNMP-bd_dom_sf"/>
</dbReference>
<evidence type="ECO:0000259" key="2">
    <source>
        <dbReference type="PROSITE" id="PS50042"/>
    </source>
</evidence>
<sequence length="384" mass="42388">MSPASPFPFSPITLSAAELNSFFAGERREVWPAGSVIIREGEVGEGMFVLLDGELAITRDGLRIDYLTSGMILGEMAMIDDRPRSATATAATDVTLIHLDRARFQELVSRSPEFALRVMNIMSIRTRRLMEEEVRRQRMEEELSIGRRIQLSLLPRGCPQAPGYEFAAGYRAAREVGGDLYDFIVQPDDPSQIHIVVADVTGKGVPAALYMAVSRTLMHTYALDGRGPSEALQRVNQFIREDEATPLFLSAFYGVLDTDIHCLTYANAGHNPPIWLQHNSGEMRFLKARGIVLGAFDTYIPEEQVCFLEPGDYVILFTDGITEARNPAGDFLDDEGLEAIINGRPWASAQELLTAIVAAVDTFAAGAPQADDFTVVVMRRKLLS</sequence>
<dbReference type="PROSITE" id="PS00888">
    <property type="entry name" value="CNMP_BINDING_1"/>
    <property type="match status" value="1"/>
</dbReference>
<dbReference type="PROSITE" id="PS00889">
    <property type="entry name" value="CNMP_BINDING_2"/>
    <property type="match status" value="1"/>
</dbReference>
<dbReference type="Pfam" id="PF07228">
    <property type="entry name" value="SpoIIE"/>
    <property type="match status" value="1"/>
</dbReference>
<dbReference type="CDD" id="cd00038">
    <property type="entry name" value="CAP_ED"/>
    <property type="match status" value="1"/>
</dbReference>
<feature type="domain" description="Cyclic nucleotide-binding" evidence="2">
    <location>
        <begin position="31"/>
        <end position="113"/>
    </location>
</feature>
<feature type="domain" description="PPM-type phosphatase" evidence="3">
    <location>
        <begin position="163"/>
        <end position="380"/>
    </location>
</feature>
<gene>
    <name evidence="4" type="ORF">CFX0092_A1084</name>
</gene>
<dbReference type="SUPFAM" id="SSF51206">
    <property type="entry name" value="cAMP-binding domain-like"/>
    <property type="match status" value="1"/>
</dbReference>
<dbReference type="EMBL" id="LN890655">
    <property type="protein sequence ID" value="CUS02962.2"/>
    <property type="molecule type" value="Genomic_DNA"/>
</dbReference>
<dbReference type="RefSeq" id="WP_095042520.1">
    <property type="nucleotide sequence ID" value="NZ_LN890655.1"/>
</dbReference>
<dbReference type="InterPro" id="IPR014710">
    <property type="entry name" value="RmlC-like_jellyroll"/>
</dbReference>
<dbReference type="OrthoDB" id="9792240at2"/>
<dbReference type="InterPro" id="IPR052016">
    <property type="entry name" value="Bact_Sigma-Reg"/>
</dbReference>
<dbReference type="SMART" id="SM00100">
    <property type="entry name" value="cNMP"/>
    <property type="match status" value="1"/>
</dbReference>
<dbReference type="SUPFAM" id="SSF81606">
    <property type="entry name" value="PP2C-like"/>
    <property type="match status" value="1"/>
</dbReference>
<dbReference type="Gene3D" id="3.60.40.10">
    <property type="entry name" value="PPM-type phosphatase domain"/>
    <property type="match status" value="1"/>
</dbReference>
<dbReference type="EC" id="3.1.3.3" evidence="4"/>
<dbReference type="PANTHER" id="PTHR43156:SF2">
    <property type="entry name" value="STAGE II SPORULATION PROTEIN E"/>
    <property type="match status" value="1"/>
</dbReference>
<dbReference type="GO" id="GO:0016791">
    <property type="term" value="F:phosphatase activity"/>
    <property type="evidence" value="ECO:0007669"/>
    <property type="project" value="TreeGrafter"/>
</dbReference>
<proteinExistence type="predicted"/>
<dbReference type="Proteomes" id="UP000215027">
    <property type="component" value="Chromosome I"/>
</dbReference>
<dbReference type="KEGG" id="pbf:CFX0092_A1084"/>
<dbReference type="InterPro" id="IPR018488">
    <property type="entry name" value="cNMP-bd_CS"/>
</dbReference>
<evidence type="ECO:0000313" key="5">
    <source>
        <dbReference type="Proteomes" id="UP000215027"/>
    </source>
</evidence>
<dbReference type="Pfam" id="PF00027">
    <property type="entry name" value="cNMP_binding"/>
    <property type="match status" value="1"/>
</dbReference>
<keyword evidence="5" id="KW-1185">Reference proteome</keyword>
<dbReference type="InterPro" id="IPR000595">
    <property type="entry name" value="cNMP-bd_dom"/>
</dbReference>
<protein>
    <submittedName>
        <fullName evidence="4">Phosphoserine phosphatase</fullName>
        <ecNumber evidence="4">3.1.3.3</ecNumber>
    </submittedName>
</protein>
<dbReference type="PROSITE" id="PS50042">
    <property type="entry name" value="CNMP_BINDING_3"/>
    <property type="match status" value="1"/>
</dbReference>
<dbReference type="InterPro" id="IPR001932">
    <property type="entry name" value="PPM-type_phosphatase-like_dom"/>
</dbReference>
<name>A0A160T0M0_9CHLR</name>
<evidence type="ECO:0000256" key="1">
    <source>
        <dbReference type="ARBA" id="ARBA00022801"/>
    </source>
</evidence>
<dbReference type="PANTHER" id="PTHR43156">
    <property type="entry name" value="STAGE II SPORULATION PROTEIN E-RELATED"/>
    <property type="match status" value="1"/>
</dbReference>
<reference evidence="4" key="1">
    <citation type="submission" date="2016-01" db="EMBL/GenBank/DDBJ databases">
        <authorList>
            <person name="Mcilroy J.S."/>
            <person name="Karst M S."/>
            <person name="Albertsen M."/>
        </authorList>
    </citation>
    <scope>NUCLEOTIDE SEQUENCE</scope>
    <source>
        <strain evidence="4">Cfx-K</strain>
    </source>
</reference>
<dbReference type="PROSITE" id="PS51746">
    <property type="entry name" value="PPM_2"/>
    <property type="match status" value="1"/>
</dbReference>
<evidence type="ECO:0000259" key="3">
    <source>
        <dbReference type="PROSITE" id="PS51746"/>
    </source>
</evidence>
<keyword evidence="1 4" id="KW-0378">Hydrolase</keyword>
<evidence type="ECO:0000313" key="4">
    <source>
        <dbReference type="EMBL" id="CUS02962.2"/>
    </source>
</evidence>
<organism evidence="4 5">
    <name type="scientific">Candidatus Promineifilum breve</name>
    <dbReference type="NCBI Taxonomy" id="1806508"/>
    <lineage>
        <taxon>Bacteria</taxon>
        <taxon>Bacillati</taxon>
        <taxon>Chloroflexota</taxon>
        <taxon>Ardenticatenia</taxon>
        <taxon>Candidatus Promineifilales</taxon>
        <taxon>Candidatus Promineifilaceae</taxon>
        <taxon>Candidatus Promineifilum</taxon>
    </lineage>
</organism>
<dbReference type="InterPro" id="IPR036457">
    <property type="entry name" value="PPM-type-like_dom_sf"/>
</dbReference>
<dbReference type="Gene3D" id="2.60.120.10">
    <property type="entry name" value="Jelly Rolls"/>
    <property type="match status" value="1"/>
</dbReference>
<dbReference type="SMART" id="SM00331">
    <property type="entry name" value="PP2C_SIG"/>
    <property type="match status" value="1"/>
</dbReference>
<dbReference type="AlphaFoldDB" id="A0A160T0M0"/>
<accession>A0A160T0M0</accession>